<gene>
    <name evidence="1" type="ORF">TCNE_LOCUS9515</name>
</gene>
<evidence type="ECO:0000313" key="2">
    <source>
        <dbReference type="Proteomes" id="UP000050794"/>
    </source>
</evidence>
<keyword evidence="2" id="KW-1185">Reference proteome</keyword>
<dbReference type="EMBL" id="UYWY01020198">
    <property type="protein sequence ID" value="VDM40836.1"/>
    <property type="molecule type" value="Genomic_DNA"/>
</dbReference>
<dbReference type="WBParaSite" id="TCNE_0000951501-mRNA-1">
    <property type="protein sequence ID" value="TCNE_0000951501-mRNA-1"/>
    <property type="gene ID" value="TCNE_0000951501"/>
</dbReference>
<organism evidence="2 3">
    <name type="scientific">Toxocara canis</name>
    <name type="common">Canine roundworm</name>
    <dbReference type="NCBI Taxonomy" id="6265"/>
    <lineage>
        <taxon>Eukaryota</taxon>
        <taxon>Metazoa</taxon>
        <taxon>Ecdysozoa</taxon>
        <taxon>Nematoda</taxon>
        <taxon>Chromadorea</taxon>
        <taxon>Rhabditida</taxon>
        <taxon>Spirurina</taxon>
        <taxon>Ascaridomorpha</taxon>
        <taxon>Ascaridoidea</taxon>
        <taxon>Toxocaridae</taxon>
        <taxon>Toxocara</taxon>
    </lineage>
</organism>
<reference evidence="3" key="1">
    <citation type="submission" date="2016-06" db="UniProtKB">
        <authorList>
            <consortium name="WormBaseParasite"/>
        </authorList>
    </citation>
    <scope>IDENTIFICATION</scope>
</reference>
<reference evidence="1 2" key="2">
    <citation type="submission" date="2018-11" db="EMBL/GenBank/DDBJ databases">
        <authorList>
            <consortium name="Pathogen Informatics"/>
        </authorList>
    </citation>
    <scope>NUCLEOTIDE SEQUENCE [LARGE SCALE GENOMIC DNA]</scope>
</reference>
<protein>
    <submittedName>
        <fullName evidence="1 3">Uncharacterized protein</fullName>
    </submittedName>
</protein>
<evidence type="ECO:0000313" key="1">
    <source>
        <dbReference type="EMBL" id="VDM40836.1"/>
    </source>
</evidence>
<accession>A0A183ULZ5</accession>
<name>A0A183ULZ5_TOXCA</name>
<evidence type="ECO:0000313" key="3">
    <source>
        <dbReference type="WBParaSite" id="TCNE_0000951501-mRNA-1"/>
    </source>
</evidence>
<proteinExistence type="predicted"/>
<dbReference type="AlphaFoldDB" id="A0A183ULZ5"/>
<dbReference type="Proteomes" id="UP000050794">
    <property type="component" value="Unassembled WGS sequence"/>
</dbReference>
<sequence>MPIQETALDVVPPPLHSNDLLEKEDKRRRSIVSIDVNEAHGVNVQHRAAVDEIADWRILRVLFVNRIPIEIFHTEIINIERRKPNKAFLGNSHTDAQVLRVCRQV</sequence>